<dbReference type="EMBL" id="UZAM01010013">
    <property type="protein sequence ID" value="VDP10732.1"/>
    <property type="molecule type" value="Genomic_DNA"/>
</dbReference>
<evidence type="ECO:0000313" key="2">
    <source>
        <dbReference type="EMBL" id="VDP10732.1"/>
    </source>
</evidence>
<dbReference type="OrthoDB" id="10037631at2759"/>
<evidence type="ECO:0000256" key="1">
    <source>
        <dbReference type="RuleBase" id="RU367089"/>
    </source>
</evidence>
<comment type="similarity">
    <text evidence="1">Belongs to the pecanex family.</text>
</comment>
<comment type="caution">
    <text evidence="1">Lacks conserved residue(s) required for the propagation of feature annotation.</text>
</comment>
<comment type="subcellular location">
    <subcellularLocation>
        <location evidence="1">Membrane</location>
        <topology evidence="1">Multi-pass membrane protein</topology>
    </subcellularLocation>
</comment>
<dbReference type="PANTHER" id="PTHR12372:SF7">
    <property type="entry name" value="PROTEIN PECANEX"/>
    <property type="match status" value="1"/>
</dbReference>
<keyword evidence="3" id="KW-1185">Reference proteome</keyword>
<gene>
    <name evidence="2" type="ORF">SBAD_LOCUS6746</name>
</gene>
<proteinExistence type="inferred from homology"/>
<sequence>MNSYVLSIVRQNIWASLTGGWYYDPLHGRFCNTVHLYLWLSLFVLPLLCAVCRPSAFWQRASFCYPCLIALLFSVLKLTTWYLHKVFDSHEAIEEEPCYTTASASASASDQSSSVVGNNNNTMVCQLEMHAIANIDSSVSASDKEQVSYVPIGLDFGSSSWQGNGKECSSTEDTANKPAASIKLEASTGAFYAKGTSIPSYIPPNLLPVGLPQRRTSSPLEYVRNRFSRAGCCMQIPRFINKAPA</sequence>
<name>A0A183ISZ9_9BILA</name>
<dbReference type="PANTHER" id="PTHR12372">
    <property type="entry name" value="PECANEX"/>
    <property type="match status" value="1"/>
</dbReference>
<dbReference type="GO" id="GO:0016020">
    <property type="term" value="C:membrane"/>
    <property type="evidence" value="ECO:0007669"/>
    <property type="project" value="UniProtKB-SubCell"/>
</dbReference>
<dbReference type="WBParaSite" id="SBAD_0000700901-mRNA-1">
    <property type="protein sequence ID" value="SBAD_0000700901-mRNA-1"/>
    <property type="gene ID" value="SBAD_0000700901"/>
</dbReference>
<dbReference type="Proteomes" id="UP000270296">
    <property type="component" value="Unassembled WGS sequence"/>
</dbReference>
<protein>
    <recommendedName>
        <fullName evidence="1">Pecanex-like protein</fullName>
    </recommendedName>
</protein>
<evidence type="ECO:0000313" key="4">
    <source>
        <dbReference type="WBParaSite" id="SBAD_0000700901-mRNA-1"/>
    </source>
</evidence>
<dbReference type="AlphaFoldDB" id="A0A183ISZ9"/>
<evidence type="ECO:0000313" key="3">
    <source>
        <dbReference type="Proteomes" id="UP000270296"/>
    </source>
</evidence>
<dbReference type="InterPro" id="IPR039797">
    <property type="entry name" value="Pecanex"/>
</dbReference>
<reference evidence="4" key="1">
    <citation type="submission" date="2016-06" db="UniProtKB">
        <authorList>
            <consortium name="WormBaseParasite"/>
        </authorList>
    </citation>
    <scope>IDENTIFICATION</scope>
</reference>
<reference evidence="2 3" key="2">
    <citation type="submission" date="2018-11" db="EMBL/GenBank/DDBJ databases">
        <authorList>
            <consortium name="Pathogen Informatics"/>
        </authorList>
    </citation>
    <scope>NUCLEOTIDE SEQUENCE [LARGE SCALE GENOMIC DNA]</scope>
</reference>
<keyword evidence="1" id="KW-0812">Transmembrane</keyword>
<keyword evidence="1" id="KW-1133">Transmembrane helix</keyword>
<feature type="transmembrane region" description="Helical" evidence="1">
    <location>
        <begin position="63"/>
        <end position="83"/>
    </location>
</feature>
<organism evidence="4">
    <name type="scientific">Soboliphyme baturini</name>
    <dbReference type="NCBI Taxonomy" id="241478"/>
    <lineage>
        <taxon>Eukaryota</taxon>
        <taxon>Metazoa</taxon>
        <taxon>Ecdysozoa</taxon>
        <taxon>Nematoda</taxon>
        <taxon>Enoplea</taxon>
        <taxon>Dorylaimia</taxon>
        <taxon>Dioctophymatida</taxon>
        <taxon>Dioctophymatoidea</taxon>
        <taxon>Soboliphymatidae</taxon>
        <taxon>Soboliphyme</taxon>
    </lineage>
</organism>
<keyword evidence="1" id="KW-0472">Membrane</keyword>
<accession>A0A183ISZ9</accession>
<feature type="transmembrane region" description="Helical" evidence="1">
    <location>
        <begin position="34"/>
        <end position="51"/>
    </location>
</feature>